<dbReference type="GeneID" id="27689005"/>
<evidence type="ECO:0000256" key="1">
    <source>
        <dbReference type="ARBA" id="ARBA00004141"/>
    </source>
</evidence>
<keyword evidence="4 6" id="KW-0472">Membrane</keyword>
<dbReference type="GO" id="GO:0030001">
    <property type="term" value="P:metal ion transport"/>
    <property type="evidence" value="ECO:0007669"/>
    <property type="project" value="InterPro"/>
</dbReference>
<gene>
    <name evidence="7" type="ORF">SPPG_05644</name>
</gene>
<keyword evidence="2 6" id="KW-0812">Transmembrane</keyword>
<dbReference type="OMA" id="IAYFLMM"/>
<dbReference type="InterPro" id="IPR019325">
    <property type="entry name" value="NEDD4/Bsd2"/>
</dbReference>
<evidence type="ECO:0000256" key="3">
    <source>
        <dbReference type="ARBA" id="ARBA00022989"/>
    </source>
</evidence>
<keyword evidence="3 6" id="KW-1133">Transmembrane helix</keyword>
<feature type="transmembrane region" description="Helical" evidence="6">
    <location>
        <begin position="112"/>
        <end position="137"/>
    </location>
</feature>
<organism evidence="7 8">
    <name type="scientific">Spizellomyces punctatus (strain DAOM BR117)</name>
    <dbReference type="NCBI Taxonomy" id="645134"/>
    <lineage>
        <taxon>Eukaryota</taxon>
        <taxon>Fungi</taxon>
        <taxon>Fungi incertae sedis</taxon>
        <taxon>Chytridiomycota</taxon>
        <taxon>Chytridiomycota incertae sedis</taxon>
        <taxon>Chytridiomycetes</taxon>
        <taxon>Spizellomycetales</taxon>
        <taxon>Spizellomycetaceae</taxon>
        <taxon>Spizellomyces</taxon>
    </lineage>
</organism>
<dbReference type="GO" id="GO:0031398">
    <property type="term" value="P:positive regulation of protein ubiquitination"/>
    <property type="evidence" value="ECO:0007669"/>
    <property type="project" value="TreeGrafter"/>
</dbReference>
<dbReference type="CDD" id="cd22212">
    <property type="entry name" value="NDFIP-like"/>
    <property type="match status" value="1"/>
</dbReference>
<dbReference type="VEuPathDB" id="FungiDB:SPPG_05644"/>
<dbReference type="GO" id="GO:0005794">
    <property type="term" value="C:Golgi apparatus"/>
    <property type="evidence" value="ECO:0007669"/>
    <property type="project" value="TreeGrafter"/>
</dbReference>
<dbReference type="FunCoup" id="A0A0L0HEE6">
    <property type="interactions" value="116"/>
</dbReference>
<dbReference type="GO" id="GO:0007034">
    <property type="term" value="P:vacuolar transport"/>
    <property type="evidence" value="ECO:0007669"/>
    <property type="project" value="InterPro"/>
</dbReference>
<dbReference type="PANTHER" id="PTHR13396:SF5">
    <property type="entry name" value="NEDD4 FAMILY INTERACTING PROTEIN"/>
    <property type="match status" value="1"/>
</dbReference>
<name>A0A0L0HEE6_SPIPD</name>
<proteinExistence type="predicted"/>
<dbReference type="GO" id="GO:0005783">
    <property type="term" value="C:endoplasmic reticulum"/>
    <property type="evidence" value="ECO:0007669"/>
    <property type="project" value="TreeGrafter"/>
</dbReference>
<feature type="transmembrane region" description="Helical" evidence="6">
    <location>
        <begin position="189"/>
        <end position="207"/>
    </location>
</feature>
<evidence type="ECO:0000256" key="4">
    <source>
        <dbReference type="ARBA" id="ARBA00023136"/>
    </source>
</evidence>
<accession>A0A0L0HEE6</accession>
<feature type="region of interest" description="Disordered" evidence="5">
    <location>
        <begin position="1"/>
        <end position="42"/>
    </location>
</feature>
<dbReference type="Proteomes" id="UP000053201">
    <property type="component" value="Unassembled WGS sequence"/>
</dbReference>
<protein>
    <recommendedName>
        <fullName evidence="9">Metal homeostatis protein bsd2</fullName>
    </recommendedName>
</protein>
<dbReference type="EMBL" id="KQ257458">
    <property type="protein sequence ID" value="KNC99401.1"/>
    <property type="molecule type" value="Genomic_DNA"/>
</dbReference>
<sequence length="228" mass="25268">MPNYERVPEAEEESTSATPQQPPQEPDTSSSTPPTRAHAPLIRGNDGVFANLSAKPEVSAKPEGKTYQELEPPSYAEVAHDPVPSYYETTVISSGFAEDGEVLIEGLPVGDFFTFIVNMLVSMSFDFIGFLLTAMLATTHAARAGSRCGFGITLIRYGFYIKTRSTDEMIQYENETEKEREEVKVENDWVAYLMMFVGFFVILRANADFVRAKRMQAVILASSEVAPV</sequence>
<evidence type="ECO:0000313" key="7">
    <source>
        <dbReference type="EMBL" id="KNC99401.1"/>
    </source>
</evidence>
<evidence type="ECO:0000256" key="5">
    <source>
        <dbReference type="SAM" id="MobiDB-lite"/>
    </source>
</evidence>
<evidence type="ECO:0000256" key="2">
    <source>
        <dbReference type="ARBA" id="ARBA00022692"/>
    </source>
</evidence>
<dbReference type="GO" id="GO:0006511">
    <property type="term" value="P:ubiquitin-dependent protein catabolic process"/>
    <property type="evidence" value="ECO:0007669"/>
    <property type="project" value="TreeGrafter"/>
</dbReference>
<dbReference type="GO" id="GO:0048471">
    <property type="term" value="C:perinuclear region of cytoplasm"/>
    <property type="evidence" value="ECO:0007669"/>
    <property type="project" value="TreeGrafter"/>
</dbReference>
<reference evidence="7 8" key="1">
    <citation type="submission" date="2009-08" db="EMBL/GenBank/DDBJ databases">
        <title>The Genome Sequence of Spizellomyces punctatus strain DAOM BR117.</title>
        <authorList>
            <consortium name="The Broad Institute Genome Sequencing Platform"/>
            <person name="Russ C."/>
            <person name="Cuomo C."/>
            <person name="Shea T."/>
            <person name="Young S.K."/>
            <person name="Zeng Q."/>
            <person name="Koehrsen M."/>
            <person name="Haas B."/>
            <person name="Borodovsky M."/>
            <person name="Guigo R."/>
            <person name="Alvarado L."/>
            <person name="Berlin A."/>
            <person name="Bochicchio J."/>
            <person name="Borenstein D."/>
            <person name="Chapman S."/>
            <person name="Chen Z."/>
            <person name="Engels R."/>
            <person name="Freedman E."/>
            <person name="Gellesch M."/>
            <person name="Goldberg J."/>
            <person name="Griggs A."/>
            <person name="Gujja S."/>
            <person name="Heiman D."/>
            <person name="Hepburn T."/>
            <person name="Howarth C."/>
            <person name="Jen D."/>
            <person name="Larson L."/>
            <person name="Lewis B."/>
            <person name="Mehta T."/>
            <person name="Park D."/>
            <person name="Pearson M."/>
            <person name="Roberts A."/>
            <person name="Saif S."/>
            <person name="Shenoy N."/>
            <person name="Sisk P."/>
            <person name="Stolte C."/>
            <person name="Sykes S."/>
            <person name="Thomson T."/>
            <person name="Walk T."/>
            <person name="White J."/>
            <person name="Yandava C."/>
            <person name="Burger G."/>
            <person name="Gray M.W."/>
            <person name="Holland P.W.H."/>
            <person name="King N."/>
            <person name="Lang F.B.F."/>
            <person name="Roger A.J."/>
            <person name="Ruiz-Trillo I."/>
            <person name="Lander E."/>
            <person name="Nusbaum C."/>
        </authorList>
    </citation>
    <scope>NUCLEOTIDE SEQUENCE [LARGE SCALE GENOMIC DNA]</scope>
    <source>
        <strain evidence="7 8">DAOM BR117</strain>
    </source>
</reference>
<keyword evidence="8" id="KW-1185">Reference proteome</keyword>
<comment type="subcellular location">
    <subcellularLocation>
        <location evidence="1">Membrane</location>
        <topology evidence="1">Multi-pass membrane protein</topology>
    </subcellularLocation>
</comment>
<dbReference type="STRING" id="645134.A0A0L0HEE6"/>
<dbReference type="OrthoDB" id="10003116at2759"/>
<evidence type="ECO:0000256" key="6">
    <source>
        <dbReference type="SAM" id="Phobius"/>
    </source>
</evidence>
<dbReference type="GO" id="GO:0016020">
    <property type="term" value="C:membrane"/>
    <property type="evidence" value="ECO:0007669"/>
    <property type="project" value="UniProtKB-SubCell"/>
</dbReference>
<evidence type="ECO:0000313" key="8">
    <source>
        <dbReference type="Proteomes" id="UP000053201"/>
    </source>
</evidence>
<evidence type="ECO:0008006" key="9">
    <source>
        <dbReference type="Google" id="ProtNLM"/>
    </source>
</evidence>
<dbReference type="AlphaFoldDB" id="A0A0L0HEE6"/>
<dbReference type="InParanoid" id="A0A0L0HEE6"/>
<dbReference type="PANTHER" id="PTHR13396">
    <property type="entry name" value="NEDD4 FAMILY INTERACTING PROTEIN 1/2"/>
    <property type="match status" value="1"/>
</dbReference>
<dbReference type="eggNOG" id="KOG4812">
    <property type="taxonomic scope" value="Eukaryota"/>
</dbReference>
<dbReference type="Pfam" id="PF10176">
    <property type="entry name" value="NEDD4_Bsd2"/>
    <property type="match status" value="1"/>
</dbReference>
<dbReference type="RefSeq" id="XP_016607441.1">
    <property type="nucleotide sequence ID" value="XM_016753853.1"/>
</dbReference>